<feature type="region of interest" description="Disordered" evidence="2">
    <location>
        <begin position="46"/>
        <end position="67"/>
    </location>
</feature>
<dbReference type="AlphaFoldDB" id="G3TVI5"/>
<dbReference type="eggNOG" id="KOG4297">
    <property type="taxonomic scope" value="Eukaryota"/>
</dbReference>
<dbReference type="SUPFAM" id="SSF56436">
    <property type="entry name" value="C-type lectin-like"/>
    <property type="match status" value="1"/>
</dbReference>
<name>G3TVI5_LOXAF</name>
<keyword evidence="1" id="KW-0175">Coiled coil</keyword>
<evidence type="ECO:0000313" key="6">
    <source>
        <dbReference type="Proteomes" id="UP000007646"/>
    </source>
</evidence>
<keyword evidence="3" id="KW-0812">Transmembrane</keyword>
<dbReference type="FunCoup" id="G3TVI5">
    <property type="interactions" value="146"/>
</dbReference>
<feature type="region of interest" description="Disordered" evidence="2">
    <location>
        <begin position="149"/>
        <end position="174"/>
    </location>
</feature>
<evidence type="ECO:0000313" key="5">
    <source>
        <dbReference type="Ensembl" id="ENSLAFP00000019593.1"/>
    </source>
</evidence>
<dbReference type="InterPro" id="IPR039689">
    <property type="entry name" value="CD72"/>
</dbReference>
<dbReference type="GO" id="GO:0004888">
    <property type="term" value="F:transmembrane signaling receptor activity"/>
    <property type="evidence" value="ECO:0007669"/>
    <property type="project" value="Ensembl"/>
</dbReference>
<feature type="coiled-coil region" evidence="1">
    <location>
        <begin position="180"/>
        <end position="207"/>
    </location>
</feature>
<accession>G3TVI5</accession>
<dbReference type="HOGENOM" id="CLU_066571_0_0_1"/>
<dbReference type="Proteomes" id="UP000007646">
    <property type="component" value="Unassembled WGS sequence"/>
</dbReference>
<dbReference type="GO" id="GO:0005886">
    <property type="term" value="C:plasma membrane"/>
    <property type="evidence" value="ECO:0007669"/>
    <property type="project" value="Ensembl"/>
</dbReference>
<gene>
    <name evidence="5" type="primary">CD72</name>
</gene>
<evidence type="ECO:0000259" key="4">
    <source>
        <dbReference type="PROSITE" id="PS50041"/>
    </source>
</evidence>
<protein>
    <submittedName>
        <fullName evidence="5">CD72 molecule</fullName>
    </submittedName>
</protein>
<dbReference type="Gene3D" id="3.10.100.10">
    <property type="entry name" value="Mannose-Binding Protein A, subunit A"/>
    <property type="match status" value="1"/>
</dbReference>
<dbReference type="InParanoid" id="G3TVI5"/>
<dbReference type="GO" id="GO:0050859">
    <property type="term" value="P:negative regulation of B cell receptor signaling pathway"/>
    <property type="evidence" value="ECO:0007669"/>
    <property type="project" value="Ensembl"/>
</dbReference>
<reference evidence="5" key="2">
    <citation type="submission" date="2025-08" db="UniProtKB">
        <authorList>
            <consortium name="Ensembl"/>
        </authorList>
    </citation>
    <scope>IDENTIFICATION</scope>
    <source>
        <strain evidence="5">Isolate ISIS603380</strain>
    </source>
</reference>
<feature type="compositionally biased region" description="Basic and acidic residues" evidence="2">
    <location>
        <begin position="149"/>
        <end position="164"/>
    </location>
</feature>
<dbReference type="SMART" id="SM00034">
    <property type="entry name" value="CLECT"/>
    <property type="match status" value="1"/>
</dbReference>
<dbReference type="PROSITE" id="PS50041">
    <property type="entry name" value="C_TYPE_LECTIN_2"/>
    <property type="match status" value="1"/>
</dbReference>
<organism evidence="5 6">
    <name type="scientific">Loxodonta africana</name>
    <name type="common">African elephant</name>
    <dbReference type="NCBI Taxonomy" id="9785"/>
    <lineage>
        <taxon>Eukaryota</taxon>
        <taxon>Metazoa</taxon>
        <taxon>Chordata</taxon>
        <taxon>Craniata</taxon>
        <taxon>Vertebrata</taxon>
        <taxon>Euteleostomi</taxon>
        <taxon>Mammalia</taxon>
        <taxon>Eutheria</taxon>
        <taxon>Afrotheria</taxon>
        <taxon>Proboscidea</taxon>
        <taxon>Elephantidae</taxon>
        <taxon>Loxodonta</taxon>
    </lineage>
</organism>
<keyword evidence="3" id="KW-1133">Transmembrane helix</keyword>
<dbReference type="Ensembl" id="ENSLAFT00000030566.1">
    <property type="protein sequence ID" value="ENSLAFP00000019593.1"/>
    <property type="gene ID" value="ENSLAFG00000026654.1"/>
</dbReference>
<dbReference type="GeneTree" id="ENSGT00390000003668"/>
<dbReference type="InterPro" id="IPR001304">
    <property type="entry name" value="C-type_lectin-like"/>
</dbReference>
<feature type="transmembrane region" description="Helical" evidence="3">
    <location>
        <begin position="92"/>
        <end position="119"/>
    </location>
</feature>
<keyword evidence="3" id="KW-0472">Membrane</keyword>
<dbReference type="PANTHER" id="PTHR15028">
    <property type="entry name" value="CD72-RELATED"/>
    <property type="match status" value="1"/>
</dbReference>
<dbReference type="InterPro" id="IPR016186">
    <property type="entry name" value="C-type_lectin-like/link_sf"/>
</dbReference>
<keyword evidence="6" id="KW-1185">Reference proteome</keyword>
<evidence type="ECO:0000256" key="1">
    <source>
        <dbReference type="SAM" id="Coils"/>
    </source>
</evidence>
<dbReference type="PANTHER" id="PTHR15028:SF6">
    <property type="entry name" value="B-CELL DIFFERENTIATION ANTIGEN CD72"/>
    <property type="match status" value="1"/>
</dbReference>
<evidence type="ECO:0000256" key="2">
    <source>
        <dbReference type="SAM" id="MobiDB-lite"/>
    </source>
</evidence>
<proteinExistence type="predicted"/>
<dbReference type="InterPro" id="IPR016187">
    <property type="entry name" value="CTDL_fold"/>
</dbReference>
<reference evidence="5" key="3">
    <citation type="submission" date="2025-09" db="UniProtKB">
        <authorList>
            <consortium name="Ensembl"/>
        </authorList>
    </citation>
    <scope>IDENTIFICATION</scope>
    <source>
        <strain evidence="5">Isolate ISIS603380</strain>
    </source>
</reference>
<evidence type="ECO:0000256" key="3">
    <source>
        <dbReference type="SAM" id="Phobius"/>
    </source>
</evidence>
<dbReference type="STRING" id="9785.ENSLAFP00000019593"/>
<sequence>MAEAITYADLRFVKAPLKKSISTRLEQDTEDYENGELTYENVQVPSAPEWPGGMAPPGPRDKAEVKPEQPPAAWSTVTSAAAGRVLPCCAAYMHLLLLGLLLTCLMLAVAAICLGMRYLQVSQQLQQMDSVLEATNSSLRQQLHRKITQEGKREEELQGSRRELAQSQKALTGGTRASKLRACKFDKEKTEENLQRKEEQRRDKNFEGNRAHIRSLTILFLENCCPVGWIQKRKSCFYFSPTQKSWEDSRKHCKSLSSDLAVLKDLQSQYYSSLFSQLSGLLSRFDSHGLSGSRIQSSRWLGTQNSNCAKVQMKYWAPLQQEDCSNRLPCICEMPAFRHPDGEHSLHLN</sequence>
<feature type="domain" description="C-type lectin" evidence="4">
    <location>
        <begin position="232"/>
        <end position="333"/>
    </location>
</feature>
<dbReference type="OMA" id="NWEDSQR"/>
<reference evidence="5 6" key="1">
    <citation type="submission" date="2009-06" db="EMBL/GenBank/DDBJ databases">
        <title>The Genome Sequence of Loxodonta africana (African elephant).</title>
        <authorList>
            <person name="Di Palma F."/>
            <person name="Heiman D."/>
            <person name="Young S."/>
            <person name="Johnson J."/>
            <person name="Lander E.S."/>
            <person name="Lindblad-Toh K."/>
        </authorList>
    </citation>
    <scope>NUCLEOTIDE SEQUENCE [LARGE SCALE GENOMIC DNA]</scope>
    <source>
        <strain evidence="5 6">Isolate ISIS603380</strain>
    </source>
</reference>